<evidence type="ECO:0000256" key="1">
    <source>
        <dbReference type="ARBA" id="ARBA00009646"/>
    </source>
</evidence>
<comment type="caution">
    <text evidence="5">The sequence shown here is derived from an EMBL/GenBank/DDBJ whole genome shotgun (WGS) entry which is preliminary data.</text>
</comment>
<evidence type="ECO:0000259" key="4">
    <source>
        <dbReference type="PROSITE" id="PS50915"/>
    </source>
</evidence>
<accession>A0ABS3Z0Q6</accession>
<proteinExistence type="inferred from homology"/>
<keyword evidence="2" id="KW-0677">Repeat</keyword>
<dbReference type="Pfam" id="PF18962">
    <property type="entry name" value="Por_Secre_tail"/>
    <property type="match status" value="1"/>
</dbReference>
<feature type="signal peptide" evidence="3">
    <location>
        <begin position="1"/>
        <end position="21"/>
    </location>
</feature>
<evidence type="ECO:0000256" key="3">
    <source>
        <dbReference type="SAM" id="SignalP"/>
    </source>
</evidence>
<feature type="chain" id="PRO_5046897547" evidence="3">
    <location>
        <begin position="22"/>
        <end position="870"/>
    </location>
</feature>
<dbReference type="SUPFAM" id="SSF55486">
    <property type="entry name" value="Metalloproteases ('zincins'), catalytic domain"/>
    <property type="match status" value="1"/>
</dbReference>
<comment type="similarity">
    <text evidence="1">Belongs to the beta/gamma-crystallin family.</text>
</comment>
<evidence type="ECO:0000313" key="6">
    <source>
        <dbReference type="Proteomes" id="UP000677244"/>
    </source>
</evidence>
<dbReference type="Proteomes" id="UP000677244">
    <property type="component" value="Unassembled WGS sequence"/>
</dbReference>
<dbReference type="Gene3D" id="2.60.40.10">
    <property type="entry name" value="Immunoglobulins"/>
    <property type="match status" value="1"/>
</dbReference>
<dbReference type="Gene3D" id="2.60.20.10">
    <property type="entry name" value="Crystallins"/>
    <property type="match status" value="2"/>
</dbReference>
<gene>
    <name evidence="5" type="ORF">J7I42_25935</name>
</gene>
<protein>
    <submittedName>
        <fullName evidence="5">T9SS type A sorting domain-containing protein</fullName>
    </submittedName>
</protein>
<reference evidence="5 6" key="1">
    <citation type="submission" date="2021-03" db="EMBL/GenBank/DDBJ databases">
        <title>Assistant Professor.</title>
        <authorList>
            <person name="Huq M.A."/>
        </authorList>
    </citation>
    <scope>NUCLEOTIDE SEQUENCE [LARGE SCALE GENOMIC DNA]</scope>
    <source>
        <strain evidence="5 6">MAH-29</strain>
    </source>
</reference>
<dbReference type="NCBIfam" id="TIGR04183">
    <property type="entry name" value="Por_Secre_tail"/>
    <property type="match status" value="1"/>
</dbReference>
<keyword evidence="3" id="KW-0732">Signal</keyword>
<evidence type="ECO:0000256" key="2">
    <source>
        <dbReference type="ARBA" id="ARBA00022737"/>
    </source>
</evidence>
<organism evidence="5 6">
    <name type="scientific">Niastella soli</name>
    <dbReference type="NCBI Taxonomy" id="2821487"/>
    <lineage>
        <taxon>Bacteria</taxon>
        <taxon>Pseudomonadati</taxon>
        <taxon>Bacteroidota</taxon>
        <taxon>Chitinophagia</taxon>
        <taxon>Chitinophagales</taxon>
        <taxon>Chitinophagaceae</taxon>
        <taxon>Niastella</taxon>
    </lineage>
</organism>
<dbReference type="RefSeq" id="WP_209141799.1">
    <property type="nucleotide sequence ID" value="NZ_JAGHKO010000010.1"/>
</dbReference>
<name>A0ABS3Z0Q6_9BACT</name>
<evidence type="ECO:0000313" key="5">
    <source>
        <dbReference type="EMBL" id="MBO9203751.1"/>
    </source>
</evidence>
<dbReference type="PROSITE" id="PS50915">
    <property type="entry name" value="CRYSTALLIN_BETA_GAMMA"/>
    <property type="match status" value="1"/>
</dbReference>
<dbReference type="SUPFAM" id="SSF89260">
    <property type="entry name" value="Collagen-binding domain"/>
    <property type="match status" value="1"/>
</dbReference>
<dbReference type="InterPro" id="IPR026444">
    <property type="entry name" value="Secre_tail"/>
</dbReference>
<dbReference type="SUPFAM" id="SSF49695">
    <property type="entry name" value="gamma-Crystallin-like"/>
    <property type="match status" value="2"/>
</dbReference>
<dbReference type="Pfam" id="PF17957">
    <property type="entry name" value="Big_7"/>
    <property type="match status" value="1"/>
</dbReference>
<feature type="domain" description="Beta/gamma crystallin 'Greek key'" evidence="4">
    <location>
        <begin position="677"/>
        <end position="721"/>
    </location>
</feature>
<keyword evidence="6" id="KW-1185">Reference proteome</keyword>
<sequence length="870" mass="92054">MQKLNLYLLAGLIAFGSATYAQDKRFPIGSSNNVLNSFRKQITATQKPNRLSRLTLQLSPSLSLPAAVNFRRSQNAGSEQLAGTIENMPNSSFYLMFEGKSVNGHILLHNTKKAYKYYSDNNGAVFVEEEDINKVVCINYQQVNIEKPDASTTDPATANAAAAVTDLQSFPGGNGCVLLDFDGQLVSGTGWNNGNPINAAPANLTDADKEKVWQLISEDYRPFHINITTSEAVFNTYPKTKRMRCIFTPTNTAAPGAGGVAYLGSFKWNDETPCWVFNSGARAAGEAGSHEVGHTLGLAHDGRTTPDEEYYQGQGNWAPIMGVGYYVSLVQWSKGEYANASQTQDDLAIITSSTYGIGYRTDDYGNTITAAAPLTVNTAGAVSNAGLIERTGDVDMFAFNTTGGNLSLTFTSNAAYPDLDILATLHDANGTAITTSNPTGLNASISSTLAAGKYFVSVTGTGSGSPATTGYSNYGSLGTYTITGTVAGGSTPTGIAIFYKDCNYTGTYAIGLNEGSYTKAQLLAKGISDKDLSSIKITTGYEVVLYKSDNFGGASAGYTADVSCLVSSGWNDSTTSLRIRSISNTLPVVSITSPTNGSTFTAPASITINANATDADGLIAKVEFFNGTTKLGEDVTAPYSYTWSIGTAGTYAIKAVATDDRGGQSSAQITVGVNNPPGVTVYKHCDFGGYAINLPIGSYTLSQLMALGAVNDDISSLKVNSGYEAILYQDNNFAGPAYLFKSNATCLVSVGLSGGSTVNLNDWASSVVIRQTGAMTTQAANAGNTVVPYTEYTPSVQILPNPASNEMVIRYGNMGDRFDVTIMNMNGGVAYTAPAILSGQHINIVNLRPGMYFVKINTGKETITRKFIKR</sequence>
<dbReference type="InterPro" id="IPR011024">
    <property type="entry name" value="G_crystallin-like"/>
</dbReference>
<dbReference type="InterPro" id="IPR013783">
    <property type="entry name" value="Ig-like_fold"/>
</dbReference>
<dbReference type="EMBL" id="JAGHKO010000010">
    <property type="protein sequence ID" value="MBO9203751.1"/>
    <property type="molecule type" value="Genomic_DNA"/>
</dbReference>
<dbReference type="InterPro" id="IPR001064">
    <property type="entry name" value="Beta/gamma_crystallin"/>
</dbReference>
<dbReference type="SMART" id="SM00247">
    <property type="entry name" value="XTALbg"/>
    <property type="match status" value="1"/>
</dbReference>
<dbReference type="Gene3D" id="2.60.120.380">
    <property type="match status" value="1"/>
</dbReference>